<proteinExistence type="predicted"/>
<evidence type="ECO:0000313" key="2">
    <source>
        <dbReference type="Proteomes" id="UP000565579"/>
    </source>
</evidence>
<name>A0A7X0U2Z8_9ACTN</name>
<dbReference type="AlphaFoldDB" id="A0A7X0U2Z8"/>
<dbReference type="RefSeq" id="WP_185107275.1">
    <property type="nucleotide sequence ID" value="NZ_BAAAXY010000067.1"/>
</dbReference>
<sequence>MTDQIDAGLAPVSVETLMLRAAADGRWSYRRLTAALGRGESPDEVARRLAGLSVNEPSTVVHSTSWRHRPEGQIVLTYAVCPDPEPHLPAEELPVLHIAQGSAPAAPAPERIDTTNVASHAVRHLAFLMATDAVVRRALLNHPLIARTLEGLAPLTMARLEDIPA</sequence>
<reference evidence="1 2" key="1">
    <citation type="submission" date="2020-08" db="EMBL/GenBank/DDBJ databases">
        <title>Sequencing the genomes of 1000 actinobacteria strains.</title>
        <authorList>
            <person name="Klenk H.-P."/>
        </authorList>
    </citation>
    <scope>NUCLEOTIDE SEQUENCE [LARGE SCALE GENOMIC DNA]</scope>
    <source>
        <strain evidence="1 2">DSM 43768</strain>
    </source>
</reference>
<keyword evidence="2" id="KW-1185">Reference proteome</keyword>
<comment type="caution">
    <text evidence="1">The sequence shown here is derived from an EMBL/GenBank/DDBJ whole genome shotgun (WGS) entry which is preliminary data.</text>
</comment>
<evidence type="ECO:0000313" key="1">
    <source>
        <dbReference type="EMBL" id="MBB6553213.1"/>
    </source>
</evidence>
<organism evidence="1 2">
    <name type="scientific">Nonomuraea rubra</name>
    <dbReference type="NCBI Taxonomy" id="46180"/>
    <lineage>
        <taxon>Bacteria</taxon>
        <taxon>Bacillati</taxon>
        <taxon>Actinomycetota</taxon>
        <taxon>Actinomycetes</taxon>
        <taxon>Streptosporangiales</taxon>
        <taxon>Streptosporangiaceae</taxon>
        <taxon>Nonomuraea</taxon>
    </lineage>
</organism>
<protein>
    <submittedName>
        <fullName evidence="1">Uncharacterized protein</fullName>
    </submittedName>
</protein>
<gene>
    <name evidence="1" type="ORF">HD593_008008</name>
</gene>
<accession>A0A7X0U2Z8</accession>
<dbReference type="EMBL" id="JACHMI010000001">
    <property type="protein sequence ID" value="MBB6553213.1"/>
    <property type="molecule type" value="Genomic_DNA"/>
</dbReference>
<dbReference type="Proteomes" id="UP000565579">
    <property type="component" value="Unassembled WGS sequence"/>
</dbReference>